<keyword evidence="3" id="KW-1185">Reference proteome</keyword>
<accession>A0A1E3GN61</accession>
<keyword evidence="1" id="KW-1133">Transmembrane helix</keyword>
<proteinExistence type="predicted"/>
<dbReference type="InterPro" id="IPR021856">
    <property type="entry name" value="DUF3465"/>
</dbReference>
<dbReference type="AlphaFoldDB" id="A0A1E3GN61"/>
<sequence length="147" mass="17249">MSKFTRMQQRIWILFGFAILIFMGSFYDPEPQNNVSSPVGSVEQLFEQRQSDVQIEVSGTVIRLLSDDNEGSRHQRFIIELPSSQTLLIVHNIDLAPRIDDIREGDEVRVYGEYIWNDKGGLIHWTHHDPANRHPHGWIRHQDRLYQ</sequence>
<dbReference type="PATRIC" id="fig|291169.3.peg.2773"/>
<keyword evidence="1" id="KW-0812">Transmembrane</keyword>
<evidence type="ECO:0000313" key="3">
    <source>
        <dbReference type="Proteomes" id="UP000094379"/>
    </source>
</evidence>
<organism evidence="2 3">
    <name type="scientific">Methylophaga muralis</name>
    <dbReference type="NCBI Taxonomy" id="291169"/>
    <lineage>
        <taxon>Bacteria</taxon>
        <taxon>Pseudomonadati</taxon>
        <taxon>Pseudomonadota</taxon>
        <taxon>Gammaproteobacteria</taxon>
        <taxon>Thiotrichales</taxon>
        <taxon>Piscirickettsiaceae</taxon>
        <taxon>Methylophaga</taxon>
    </lineage>
</organism>
<evidence type="ECO:0000256" key="1">
    <source>
        <dbReference type="SAM" id="Phobius"/>
    </source>
</evidence>
<evidence type="ECO:0008006" key="4">
    <source>
        <dbReference type="Google" id="ProtNLM"/>
    </source>
</evidence>
<dbReference type="EMBL" id="MCRI01000063">
    <property type="protein sequence ID" value="ODN65479.1"/>
    <property type="molecule type" value="Genomic_DNA"/>
</dbReference>
<dbReference type="RefSeq" id="WP_069297085.1">
    <property type="nucleotide sequence ID" value="NZ_MCRI01000063.1"/>
</dbReference>
<gene>
    <name evidence="2" type="ORF">A9E74_02739</name>
</gene>
<dbReference type="Pfam" id="PF11948">
    <property type="entry name" value="DUF3465"/>
    <property type="match status" value="1"/>
</dbReference>
<evidence type="ECO:0000313" key="2">
    <source>
        <dbReference type="EMBL" id="ODN65479.1"/>
    </source>
</evidence>
<dbReference type="Proteomes" id="UP000094379">
    <property type="component" value="Unassembled WGS sequence"/>
</dbReference>
<comment type="caution">
    <text evidence="2">The sequence shown here is derived from an EMBL/GenBank/DDBJ whole genome shotgun (WGS) entry which is preliminary data.</text>
</comment>
<name>A0A1E3GN61_9GAMM</name>
<keyword evidence="1" id="KW-0472">Membrane</keyword>
<reference evidence="2 3" key="1">
    <citation type="submission" date="2016-07" db="EMBL/GenBank/DDBJ databases">
        <title>Draft Genome Sequence of Methylophaga muralis Bur 1.</title>
        <authorList>
            <person name="Vasilenko O.V."/>
            <person name="Doronina N.V."/>
            <person name="Shmareva M.N."/>
            <person name="Tarlachkov S.V."/>
            <person name="Mustakhimov I."/>
            <person name="Trotsenko Y.A."/>
        </authorList>
    </citation>
    <scope>NUCLEOTIDE SEQUENCE [LARGE SCALE GENOMIC DNA]</scope>
    <source>
        <strain evidence="2 3">Bur 1</strain>
    </source>
</reference>
<feature type="transmembrane region" description="Helical" evidence="1">
    <location>
        <begin position="12"/>
        <end position="27"/>
    </location>
</feature>
<protein>
    <recommendedName>
        <fullName evidence="4">DUF3465 domain-containing protein</fullName>
    </recommendedName>
</protein>
<dbReference type="STRING" id="291169.A9E74_02739"/>